<dbReference type="Proteomes" id="UP000253594">
    <property type="component" value="Unassembled WGS sequence"/>
</dbReference>
<evidence type="ECO:0000313" key="3">
    <source>
        <dbReference type="Proteomes" id="UP000253594"/>
    </source>
</evidence>
<dbReference type="InterPro" id="IPR057699">
    <property type="entry name" value="DUF7939"/>
</dbReference>
<gene>
    <name evidence="2" type="ORF">DT376_34725</name>
</gene>
<protein>
    <submittedName>
        <fullName evidence="2">BatD</fullName>
    </submittedName>
</protein>
<dbReference type="PANTHER" id="PTHR40940">
    <property type="entry name" value="PROTEIN BATD-RELATED"/>
    <property type="match status" value="1"/>
</dbReference>
<organism evidence="2 3">
    <name type="scientific">Pseudomonas aeruginosa</name>
    <dbReference type="NCBI Taxonomy" id="287"/>
    <lineage>
        <taxon>Bacteria</taxon>
        <taxon>Pseudomonadati</taxon>
        <taxon>Pseudomonadota</taxon>
        <taxon>Gammaproteobacteria</taxon>
        <taxon>Pseudomonadales</taxon>
        <taxon>Pseudomonadaceae</taxon>
        <taxon>Pseudomonas</taxon>
    </lineage>
</organism>
<accession>A0A367LYW2</accession>
<dbReference type="InterPro" id="IPR025738">
    <property type="entry name" value="BatD"/>
</dbReference>
<dbReference type="PANTHER" id="PTHR40940:SF1">
    <property type="entry name" value="PROTEIN BATD"/>
    <property type="match status" value="1"/>
</dbReference>
<name>A0A367LYW2_PSEAI</name>
<feature type="domain" description="DUF7939" evidence="1">
    <location>
        <begin position="2"/>
        <end position="75"/>
    </location>
</feature>
<evidence type="ECO:0000259" key="1">
    <source>
        <dbReference type="Pfam" id="PF25607"/>
    </source>
</evidence>
<proteinExistence type="predicted"/>
<dbReference type="AlphaFoldDB" id="A0A367LYW2"/>
<reference evidence="2 3" key="1">
    <citation type="submission" date="2018-07" db="EMBL/GenBank/DDBJ databases">
        <title>Mechanisms of high-level aminoglycoside resistance among Gram-negative pathogens in Brazil.</title>
        <authorList>
            <person name="Ballaben A.S."/>
            <person name="Darini A.L.C."/>
            <person name="Doi Y."/>
        </authorList>
    </citation>
    <scope>NUCLEOTIDE SEQUENCE [LARGE SCALE GENOMIC DNA]</scope>
    <source>
        <strain evidence="2 3">B2-305</strain>
    </source>
</reference>
<dbReference type="Pfam" id="PF25607">
    <property type="entry name" value="DUF7939"/>
    <property type="match status" value="1"/>
</dbReference>
<evidence type="ECO:0000313" key="2">
    <source>
        <dbReference type="EMBL" id="RCI70405.1"/>
    </source>
</evidence>
<sequence length="95" mass="10358">MRDELRRACLANDPQATRQALDAWARQQPDTLADMAARFVPLSDALDGLNGALYSESGHSWQGEDLWRAIRALPTTEQAPAGAVDNGGLPPLYPR</sequence>
<dbReference type="EMBL" id="QORE01002139">
    <property type="protein sequence ID" value="RCI70405.1"/>
    <property type="molecule type" value="Genomic_DNA"/>
</dbReference>
<comment type="caution">
    <text evidence="2">The sequence shown here is derived from an EMBL/GenBank/DDBJ whole genome shotgun (WGS) entry which is preliminary data.</text>
</comment>